<keyword evidence="2" id="KW-1185">Reference proteome</keyword>
<dbReference type="RefSeq" id="WP_260070005.1">
    <property type="nucleotide sequence ID" value="NZ_CBCSKM010000016.1"/>
</dbReference>
<dbReference type="EMBL" id="JAYERP010000001">
    <property type="protein sequence ID" value="MEA3568917.1"/>
    <property type="molecule type" value="Genomic_DNA"/>
</dbReference>
<proteinExistence type="predicted"/>
<evidence type="ECO:0000313" key="1">
    <source>
        <dbReference type="EMBL" id="MEA3568917.1"/>
    </source>
</evidence>
<protein>
    <submittedName>
        <fullName evidence="1">Uncharacterized protein</fullName>
    </submittedName>
</protein>
<organism evidence="1 2">
    <name type="scientific">Paenibacillus phoenicis</name>
    <dbReference type="NCBI Taxonomy" id="554117"/>
    <lineage>
        <taxon>Bacteria</taxon>
        <taxon>Bacillati</taxon>
        <taxon>Bacillota</taxon>
        <taxon>Bacilli</taxon>
        <taxon>Bacillales</taxon>
        <taxon>Paenibacillaceae</taxon>
        <taxon>Paenibacillus</taxon>
    </lineage>
</organism>
<comment type="caution">
    <text evidence="1">The sequence shown here is derived from an EMBL/GenBank/DDBJ whole genome shotgun (WGS) entry which is preliminary data.</text>
</comment>
<dbReference type="Proteomes" id="UP001292216">
    <property type="component" value="Unassembled WGS sequence"/>
</dbReference>
<name>A0ABU5PGG7_9BACL</name>
<reference evidence="1 2" key="1">
    <citation type="submission" date="2023-12" db="EMBL/GenBank/DDBJ databases">
        <title>Whole genome sequencing of Paenibacillus phoenicis isolated from the Phoenix Mars Lander spacecraft assembly facility.</title>
        <authorList>
            <person name="Garcia A."/>
            <person name="Venkateswaran K."/>
        </authorList>
    </citation>
    <scope>NUCLEOTIDE SEQUENCE [LARGE SCALE GENOMIC DNA]</scope>
    <source>
        <strain evidence="1 2">3PO2SA</strain>
    </source>
</reference>
<accession>A0ABU5PGG7</accession>
<evidence type="ECO:0000313" key="2">
    <source>
        <dbReference type="Proteomes" id="UP001292216"/>
    </source>
</evidence>
<gene>
    <name evidence="1" type="ORF">U9M73_02750</name>
</gene>
<sequence>MHLLDNCSKAPAAAQIAEEYQRISGALIEAIRTQWTDEQLLNTTEIAR</sequence>